<dbReference type="EMBL" id="ML119128">
    <property type="protein sequence ID" value="RPB12519.1"/>
    <property type="molecule type" value="Genomic_DNA"/>
</dbReference>
<dbReference type="AlphaFoldDB" id="A0A3N4KSX2"/>
<evidence type="ECO:0000313" key="3">
    <source>
        <dbReference type="EMBL" id="RPB12519.1"/>
    </source>
</evidence>
<feature type="compositionally biased region" description="Low complexity" evidence="1">
    <location>
        <begin position="33"/>
        <end position="48"/>
    </location>
</feature>
<keyword evidence="2" id="KW-0812">Transmembrane</keyword>
<gene>
    <name evidence="3" type="ORF">P167DRAFT_545429</name>
</gene>
<dbReference type="OrthoDB" id="5425857at2759"/>
<feature type="compositionally biased region" description="Low complexity" evidence="1">
    <location>
        <begin position="13"/>
        <end position="26"/>
    </location>
</feature>
<feature type="region of interest" description="Disordered" evidence="1">
    <location>
        <begin position="1"/>
        <end position="52"/>
    </location>
</feature>
<dbReference type="InParanoid" id="A0A3N4KSX2"/>
<reference evidence="3 4" key="1">
    <citation type="journal article" date="2018" name="Nat. Ecol. Evol.">
        <title>Pezizomycetes genomes reveal the molecular basis of ectomycorrhizal truffle lifestyle.</title>
        <authorList>
            <person name="Murat C."/>
            <person name="Payen T."/>
            <person name="Noel B."/>
            <person name="Kuo A."/>
            <person name="Morin E."/>
            <person name="Chen J."/>
            <person name="Kohler A."/>
            <person name="Krizsan K."/>
            <person name="Balestrini R."/>
            <person name="Da Silva C."/>
            <person name="Montanini B."/>
            <person name="Hainaut M."/>
            <person name="Levati E."/>
            <person name="Barry K.W."/>
            <person name="Belfiori B."/>
            <person name="Cichocki N."/>
            <person name="Clum A."/>
            <person name="Dockter R.B."/>
            <person name="Fauchery L."/>
            <person name="Guy J."/>
            <person name="Iotti M."/>
            <person name="Le Tacon F."/>
            <person name="Lindquist E.A."/>
            <person name="Lipzen A."/>
            <person name="Malagnac F."/>
            <person name="Mello A."/>
            <person name="Molinier V."/>
            <person name="Miyauchi S."/>
            <person name="Poulain J."/>
            <person name="Riccioni C."/>
            <person name="Rubini A."/>
            <person name="Sitrit Y."/>
            <person name="Splivallo R."/>
            <person name="Traeger S."/>
            <person name="Wang M."/>
            <person name="Zifcakova L."/>
            <person name="Wipf D."/>
            <person name="Zambonelli A."/>
            <person name="Paolocci F."/>
            <person name="Nowrousian M."/>
            <person name="Ottonello S."/>
            <person name="Baldrian P."/>
            <person name="Spatafora J.W."/>
            <person name="Henrissat B."/>
            <person name="Nagy L.G."/>
            <person name="Aury J.M."/>
            <person name="Wincker P."/>
            <person name="Grigoriev I.V."/>
            <person name="Bonfante P."/>
            <person name="Martin F.M."/>
        </authorList>
    </citation>
    <scope>NUCLEOTIDE SEQUENCE [LARGE SCALE GENOMIC DNA]</scope>
    <source>
        <strain evidence="3 4">CCBAS932</strain>
    </source>
</reference>
<protein>
    <submittedName>
        <fullName evidence="3">Uncharacterized protein</fullName>
    </submittedName>
</protein>
<keyword evidence="4" id="KW-1185">Reference proteome</keyword>
<dbReference type="Proteomes" id="UP000277580">
    <property type="component" value="Unassembled WGS sequence"/>
</dbReference>
<feature type="transmembrane region" description="Helical" evidence="2">
    <location>
        <begin position="120"/>
        <end position="142"/>
    </location>
</feature>
<evidence type="ECO:0000256" key="2">
    <source>
        <dbReference type="SAM" id="Phobius"/>
    </source>
</evidence>
<accession>A0A3N4KSX2</accession>
<organism evidence="3 4">
    <name type="scientific">Morchella conica CCBAS932</name>
    <dbReference type="NCBI Taxonomy" id="1392247"/>
    <lineage>
        <taxon>Eukaryota</taxon>
        <taxon>Fungi</taxon>
        <taxon>Dikarya</taxon>
        <taxon>Ascomycota</taxon>
        <taxon>Pezizomycotina</taxon>
        <taxon>Pezizomycetes</taxon>
        <taxon>Pezizales</taxon>
        <taxon>Morchellaceae</taxon>
        <taxon>Morchella</taxon>
    </lineage>
</organism>
<evidence type="ECO:0000313" key="4">
    <source>
        <dbReference type="Proteomes" id="UP000277580"/>
    </source>
</evidence>
<keyword evidence="2" id="KW-1133">Transmembrane helix</keyword>
<feature type="compositionally biased region" description="Basic residues" evidence="1">
    <location>
        <begin position="1"/>
        <end position="12"/>
    </location>
</feature>
<name>A0A3N4KSX2_9PEZI</name>
<proteinExistence type="predicted"/>
<sequence>MAALRRLFKLKKPQSSTSPSPSLPSQAQEDSKSAAGNAKPPAAAAAADKAAKLEKEDNPLKYTFPSPWVPKKAAGEDQETAVVLQVPLAEPPSCTKCGGAQQNLQYAIGLSALLDVSKMLLSMLCVVLGVVVMVLMSATWVLTRASAGLEGVYFGLDKKKEKKNEGEGEGGEEGEEEKGGKVLIGVGVEREEGGSEVVLLRRDSDGELYELDNYDAHQPEEGYEFVPEIRPVIVFREERLAFAAARRAWVRGGVRDGGRAASCER</sequence>
<evidence type="ECO:0000256" key="1">
    <source>
        <dbReference type="SAM" id="MobiDB-lite"/>
    </source>
</evidence>
<keyword evidence="2" id="KW-0472">Membrane</keyword>